<evidence type="ECO:0000313" key="9">
    <source>
        <dbReference type="EMBL" id="PTW60910.1"/>
    </source>
</evidence>
<evidence type="ECO:0000256" key="2">
    <source>
        <dbReference type="ARBA" id="ARBA00022519"/>
    </source>
</evidence>
<keyword evidence="2" id="KW-0997">Cell inner membrane</keyword>
<dbReference type="SUPFAM" id="SSF58104">
    <property type="entry name" value="Methyl-accepting chemotaxis protein (MCP) signaling domain"/>
    <property type="match status" value="1"/>
</dbReference>
<evidence type="ECO:0000313" key="10">
    <source>
        <dbReference type="Proteomes" id="UP000244081"/>
    </source>
</evidence>
<feature type="region of interest" description="Disordered" evidence="6">
    <location>
        <begin position="1"/>
        <end position="45"/>
    </location>
</feature>
<keyword evidence="3 5" id="KW-0807">Transducer</keyword>
<dbReference type="Pfam" id="PF07238">
    <property type="entry name" value="PilZ"/>
    <property type="match status" value="1"/>
</dbReference>
<comment type="subcellular location">
    <subcellularLocation>
        <location evidence="1">Cell inner membrane</location>
        <topology evidence="1">Multi-pass membrane protein</topology>
    </subcellularLocation>
</comment>
<dbReference type="InterPro" id="IPR009875">
    <property type="entry name" value="PilZ_domain"/>
</dbReference>
<evidence type="ECO:0000256" key="3">
    <source>
        <dbReference type="ARBA" id="ARBA00023224"/>
    </source>
</evidence>
<feature type="domain" description="T-SNARE coiled-coil homology" evidence="8">
    <location>
        <begin position="223"/>
        <end position="285"/>
    </location>
</feature>
<evidence type="ECO:0000256" key="1">
    <source>
        <dbReference type="ARBA" id="ARBA00004429"/>
    </source>
</evidence>
<name>A0A2T5VAY4_9HYPH</name>
<dbReference type="GO" id="GO:0004888">
    <property type="term" value="F:transmembrane signaling receptor activity"/>
    <property type="evidence" value="ECO:0007669"/>
    <property type="project" value="InterPro"/>
</dbReference>
<evidence type="ECO:0000259" key="7">
    <source>
        <dbReference type="PROSITE" id="PS50111"/>
    </source>
</evidence>
<dbReference type="InterPro" id="IPR000727">
    <property type="entry name" value="T_SNARE_dom"/>
</dbReference>
<protein>
    <submittedName>
        <fullName evidence="9">Methyl-accepting chemotaxis protein</fullName>
    </submittedName>
</protein>
<dbReference type="PRINTS" id="PR00260">
    <property type="entry name" value="CHEMTRNSDUCR"/>
</dbReference>
<comment type="similarity">
    <text evidence="4">Belongs to the methyl-accepting chemotaxis (MCP) protein family.</text>
</comment>
<dbReference type="Gene3D" id="1.10.287.950">
    <property type="entry name" value="Methyl-accepting chemotaxis protein"/>
    <property type="match status" value="1"/>
</dbReference>
<organism evidence="9 10">
    <name type="scientific">Breoghania corrubedonensis</name>
    <dbReference type="NCBI Taxonomy" id="665038"/>
    <lineage>
        <taxon>Bacteria</taxon>
        <taxon>Pseudomonadati</taxon>
        <taxon>Pseudomonadota</taxon>
        <taxon>Alphaproteobacteria</taxon>
        <taxon>Hyphomicrobiales</taxon>
        <taxon>Stappiaceae</taxon>
        <taxon>Breoghania</taxon>
    </lineage>
</organism>
<dbReference type="SUPFAM" id="SSF141371">
    <property type="entry name" value="PilZ domain-like"/>
    <property type="match status" value="1"/>
</dbReference>
<dbReference type="PROSITE" id="PS50111">
    <property type="entry name" value="CHEMOTAXIS_TRANSDUC_2"/>
    <property type="match status" value="1"/>
</dbReference>
<proteinExistence type="inferred from homology"/>
<dbReference type="Gene3D" id="2.40.10.220">
    <property type="entry name" value="predicted glycosyltransferase like domains"/>
    <property type="match status" value="1"/>
</dbReference>
<dbReference type="GO" id="GO:0005886">
    <property type="term" value="C:plasma membrane"/>
    <property type="evidence" value="ECO:0007669"/>
    <property type="project" value="UniProtKB-SubCell"/>
</dbReference>
<dbReference type="OrthoDB" id="2489132at2"/>
<dbReference type="Proteomes" id="UP000244081">
    <property type="component" value="Unassembled WGS sequence"/>
</dbReference>
<keyword evidence="2" id="KW-0472">Membrane</keyword>
<reference evidence="9 10" key="1">
    <citation type="submission" date="2018-04" db="EMBL/GenBank/DDBJ databases">
        <title>Genomic Encyclopedia of Archaeal and Bacterial Type Strains, Phase II (KMG-II): from individual species to whole genera.</title>
        <authorList>
            <person name="Goeker M."/>
        </authorList>
    </citation>
    <scope>NUCLEOTIDE SEQUENCE [LARGE SCALE GENOMIC DNA]</scope>
    <source>
        <strain evidence="9 10">DSM 23382</strain>
    </source>
</reference>
<evidence type="ECO:0000256" key="5">
    <source>
        <dbReference type="PROSITE-ProRule" id="PRU00284"/>
    </source>
</evidence>
<comment type="caution">
    <text evidence="9">The sequence shown here is derived from an EMBL/GenBank/DDBJ whole genome shotgun (WGS) entry which is preliminary data.</text>
</comment>
<dbReference type="RefSeq" id="WP_107989737.1">
    <property type="nucleotide sequence ID" value="NZ_QAYG01000003.1"/>
</dbReference>
<feature type="domain" description="Methyl-accepting transducer" evidence="7">
    <location>
        <begin position="57"/>
        <end position="307"/>
    </location>
</feature>
<dbReference type="InterPro" id="IPR004090">
    <property type="entry name" value="Chemotax_Me-accpt_rcpt"/>
</dbReference>
<keyword evidence="10" id="KW-1185">Reference proteome</keyword>
<dbReference type="PANTHER" id="PTHR32089:SF112">
    <property type="entry name" value="LYSOZYME-LIKE PROTEIN-RELATED"/>
    <property type="match status" value="1"/>
</dbReference>
<keyword evidence="2" id="KW-1003">Cell membrane</keyword>
<dbReference type="PANTHER" id="PTHR32089">
    <property type="entry name" value="METHYL-ACCEPTING CHEMOTAXIS PROTEIN MCPB"/>
    <property type="match status" value="1"/>
</dbReference>
<dbReference type="PROSITE" id="PS50192">
    <property type="entry name" value="T_SNARE"/>
    <property type="match status" value="1"/>
</dbReference>
<evidence type="ECO:0000256" key="4">
    <source>
        <dbReference type="ARBA" id="ARBA00029447"/>
    </source>
</evidence>
<dbReference type="GO" id="GO:0006935">
    <property type="term" value="P:chemotaxis"/>
    <property type="evidence" value="ECO:0007669"/>
    <property type="project" value="InterPro"/>
</dbReference>
<feature type="compositionally biased region" description="Basic and acidic residues" evidence="6">
    <location>
        <begin position="16"/>
        <end position="45"/>
    </location>
</feature>
<dbReference type="GO" id="GO:0007165">
    <property type="term" value="P:signal transduction"/>
    <property type="evidence" value="ECO:0007669"/>
    <property type="project" value="UniProtKB-KW"/>
</dbReference>
<dbReference type="GO" id="GO:0035438">
    <property type="term" value="F:cyclic-di-GMP binding"/>
    <property type="evidence" value="ECO:0007669"/>
    <property type="project" value="InterPro"/>
</dbReference>
<evidence type="ECO:0000256" key="6">
    <source>
        <dbReference type="SAM" id="MobiDB-lite"/>
    </source>
</evidence>
<dbReference type="InterPro" id="IPR004089">
    <property type="entry name" value="MCPsignal_dom"/>
</dbReference>
<dbReference type="AlphaFoldDB" id="A0A2T5VAY4"/>
<evidence type="ECO:0000259" key="8">
    <source>
        <dbReference type="PROSITE" id="PS50192"/>
    </source>
</evidence>
<sequence length="598" mass="64206">MASRAFGIPGFSRKRSGSDHSPARQDETDANIDARETLDEEPAREAAADISETFDLIEADLAVAARSIVSSAGAVKDQIDDQTRIISGIRSDTTQLSARSSEATANASQLAEAIEELTKTSREIGAQVANTTTLADKAGGIASQANDGVTELRSAVQKIADVVSMISAVAKQTNLLALNATIEAARAGEAGKGFAVVANEVKQLSEQTQRATDEISANISQLQVTAEGSIEAVNLIIGVIDEIRPSFVSVAGAVEEQVATTDEIGRSAHMTADFVREVSERVAAISTATDAADETGTQITEASTRMTGLTEALSTRFTMLIRQTRAGNRRRHDRFPVDLQGRLEGAGFELTVRTLDISEGGALLKMPEDRTVAVGTRAVLELKGAGRLPITIVGTSTLGLHCAFGELDEAARAGLGTLIERVRSENEGFINAAKETAAKIEAALTQAVQSGRLDIEALYDTDYQPVPGSDPQQVTTRGLGVLEEILPPLQERLLDASKAQGMTFCVAVDRNGYLPVHNRIYSHPQKPDDPVWNAANCRNRRIFDDRAGLCAARNTRPFLIQSYPRDMGNGQIVWMREIDVPLHVFGRHWGGFRTAYKL</sequence>
<dbReference type="SMART" id="SM00283">
    <property type="entry name" value="MA"/>
    <property type="match status" value="1"/>
</dbReference>
<dbReference type="EMBL" id="QAYG01000003">
    <property type="protein sequence ID" value="PTW60910.1"/>
    <property type="molecule type" value="Genomic_DNA"/>
</dbReference>
<accession>A0A2T5VAY4</accession>
<gene>
    <name evidence="9" type="ORF">C8N35_10391</name>
</gene>
<dbReference type="Pfam" id="PF00015">
    <property type="entry name" value="MCPsignal"/>
    <property type="match status" value="1"/>
</dbReference>